<evidence type="ECO:0000259" key="5">
    <source>
        <dbReference type="Pfam" id="PF03865"/>
    </source>
</evidence>
<keyword evidence="1" id="KW-1134">Transmembrane beta strand</keyword>
<dbReference type="PANTHER" id="PTHR34597">
    <property type="entry name" value="SLR1661 PROTEIN"/>
    <property type="match status" value="1"/>
</dbReference>
<dbReference type="InterPro" id="IPR051544">
    <property type="entry name" value="TPS_OM_transporter"/>
</dbReference>
<dbReference type="Proteomes" id="UP001569428">
    <property type="component" value="Unassembled WGS sequence"/>
</dbReference>
<keyword evidence="2" id="KW-0812">Transmembrane</keyword>
<sequence length="661" mass="74711">MLGLRKSKLALFVGTSFLISQLPVYAQEEDSSFRSRVRQAFDQDTATVNEADVTKDFLQRTYEARDPNLDTEIPEISQRNQGPRITVKEFKFHRLEEYPEYGIDRETVEKMAENLRIKYMKEDKILSSGYTIENLEELALLLDGMGAQFNPGALGPSELKKLISVIEKQNKERGISYADLEEIAAELTNFYRRQGLFLAQVQIPAQEVENGIVTLTVQEGLLGQVAVEDTKEYTLNQLVEPFEEQRGKLVNHQSIEEGLYLLNDLPGLNVTGYFSAGENPGETKLNLKVRDANRWKTSFRADNHGSAYTGDQRFYTTIDWLNPLGFGDALTIGYLKSTNVTNYESNFGSDLGQFRYSFPLFGPRTRVQISVDHNEFILKNIEDPDDFLNKLDIHGNNKSYALTTEHKFRRSRDFNLTGSFSLTEKKSNLLAITKFDEPGDHVYGTEVGLYFDHLSSGAIPMLNILSTNIQYGEHQRELEESLQQARGDNFTKFSLNGSSLLFLPMPFSKDQSRLILKARAQFSDNALPAFEQLSLGGANGVRAFDVRDFSADTAGLLSAEWYMTFPEAVNPVLFGQQLNDMLQIALFTDFGYGIVNNYKSGKEDDWGRFAGGGMLFKFNWNEFFASKVSVAWPIKTGSSIEGTGTDMDEPMLFADFSIFYN</sequence>
<keyword evidence="3" id="KW-0998">Cell outer membrane</keyword>
<keyword evidence="1" id="KW-0472">Membrane</keyword>
<evidence type="ECO:0000256" key="3">
    <source>
        <dbReference type="ARBA" id="ARBA00023237"/>
    </source>
</evidence>
<dbReference type="Gene3D" id="2.40.160.50">
    <property type="entry name" value="membrane protein fhac: a member of the omp85/tpsb transporter family"/>
    <property type="match status" value="1"/>
</dbReference>
<keyword evidence="8" id="KW-1185">Reference proteome</keyword>
<proteinExistence type="predicted"/>
<dbReference type="InterPro" id="IPR005565">
    <property type="entry name" value="Hemolysn_activator_HlyB_C"/>
</dbReference>
<feature type="domain" description="Polypeptide-transport-associated ShlB-type" evidence="6">
    <location>
        <begin position="169"/>
        <end position="220"/>
    </location>
</feature>
<accession>A0ABV4P6X3</accession>
<dbReference type="Pfam" id="PF08479">
    <property type="entry name" value="POTRA_2"/>
    <property type="match status" value="1"/>
</dbReference>
<organism evidence="7 8">
    <name type="scientific">Microbulbifer epialgicus</name>
    <dbReference type="NCBI Taxonomy" id="393907"/>
    <lineage>
        <taxon>Bacteria</taxon>
        <taxon>Pseudomonadati</taxon>
        <taxon>Pseudomonadota</taxon>
        <taxon>Gammaproteobacteria</taxon>
        <taxon>Cellvibrionales</taxon>
        <taxon>Microbulbiferaceae</taxon>
        <taxon>Microbulbifer</taxon>
    </lineage>
</organism>
<evidence type="ECO:0000313" key="8">
    <source>
        <dbReference type="Proteomes" id="UP001569428"/>
    </source>
</evidence>
<gene>
    <name evidence="7" type="ORF">ACCI49_22745</name>
</gene>
<protein>
    <submittedName>
        <fullName evidence="7">ShlB/FhaC/HecB family hemolysin secretion/activation protein</fullName>
    </submittedName>
</protein>
<feature type="chain" id="PRO_5045336193" evidence="4">
    <location>
        <begin position="27"/>
        <end position="661"/>
    </location>
</feature>
<dbReference type="EMBL" id="JBGMEK010000126">
    <property type="protein sequence ID" value="MFA0813709.1"/>
    <property type="molecule type" value="Genomic_DNA"/>
</dbReference>
<evidence type="ECO:0000256" key="1">
    <source>
        <dbReference type="ARBA" id="ARBA00022452"/>
    </source>
</evidence>
<feature type="domain" description="Haemolysin activator HlyB C-terminal" evidence="5">
    <location>
        <begin position="281"/>
        <end position="599"/>
    </location>
</feature>
<dbReference type="InterPro" id="IPR013686">
    <property type="entry name" value="Polypept-transport_assoc_ShlB"/>
</dbReference>
<evidence type="ECO:0000259" key="6">
    <source>
        <dbReference type="Pfam" id="PF08479"/>
    </source>
</evidence>
<evidence type="ECO:0000256" key="2">
    <source>
        <dbReference type="ARBA" id="ARBA00022692"/>
    </source>
</evidence>
<name>A0ABV4P6X3_9GAMM</name>
<dbReference type="Pfam" id="PF03865">
    <property type="entry name" value="ShlB"/>
    <property type="match status" value="1"/>
</dbReference>
<evidence type="ECO:0000313" key="7">
    <source>
        <dbReference type="EMBL" id="MFA0813709.1"/>
    </source>
</evidence>
<keyword evidence="4" id="KW-0732">Signal</keyword>
<dbReference type="PANTHER" id="PTHR34597:SF1">
    <property type="entry name" value="HEME_HEMOPEXIN TRANSPORTER PROTEIN HUXB"/>
    <property type="match status" value="1"/>
</dbReference>
<comment type="caution">
    <text evidence="7">The sequence shown here is derived from an EMBL/GenBank/DDBJ whole genome shotgun (WGS) entry which is preliminary data.</text>
</comment>
<dbReference type="RefSeq" id="WP_371841518.1">
    <property type="nucleotide sequence ID" value="NZ_JBGMEK010000126.1"/>
</dbReference>
<dbReference type="Gene3D" id="3.10.20.310">
    <property type="entry name" value="membrane protein fhac"/>
    <property type="match status" value="1"/>
</dbReference>
<evidence type="ECO:0000256" key="4">
    <source>
        <dbReference type="SAM" id="SignalP"/>
    </source>
</evidence>
<reference evidence="7 8" key="1">
    <citation type="submission" date="2024-08" db="EMBL/GenBank/DDBJ databases">
        <authorList>
            <person name="Ishaq N."/>
        </authorList>
    </citation>
    <scope>NUCLEOTIDE SEQUENCE [LARGE SCALE GENOMIC DNA]</scope>
    <source>
        <strain evidence="7 8">DSM 18651</strain>
    </source>
</reference>
<feature type="signal peptide" evidence="4">
    <location>
        <begin position="1"/>
        <end position="26"/>
    </location>
</feature>